<dbReference type="Pfam" id="PF02752">
    <property type="entry name" value="Arrestin_C"/>
    <property type="match status" value="1"/>
</dbReference>
<dbReference type="InterPro" id="IPR017864">
    <property type="entry name" value="Arrestin_CS"/>
</dbReference>
<feature type="compositionally biased region" description="Polar residues" evidence="5">
    <location>
        <begin position="11"/>
        <end position="23"/>
    </location>
</feature>
<keyword evidence="8" id="KW-1185">Reference proteome</keyword>
<name>A0A8C0J1E7_CHEAB</name>
<dbReference type="RefSeq" id="XP_032657548.1">
    <property type="nucleotide sequence ID" value="XM_032801657.2"/>
</dbReference>
<dbReference type="FunFam" id="2.60.40.640:FF:000011">
    <property type="entry name" value="S-arrestin isoform X2"/>
    <property type="match status" value="1"/>
</dbReference>
<comment type="similarity">
    <text evidence="1">Belongs to the arrestin family.</text>
</comment>
<dbReference type="PRINTS" id="PR00309">
    <property type="entry name" value="ARRESTIN"/>
</dbReference>
<dbReference type="OMA" id="QPAPQDM"/>
<dbReference type="GO" id="GO:0002046">
    <property type="term" value="F:opsin binding"/>
    <property type="evidence" value="ECO:0007669"/>
    <property type="project" value="Ensembl"/>
</dbReference>
<dbReference type="Gene3D" id="2.60.40.640">
    <property type="match status" value="1"/>
</dbReference>
<evidence type="ECO:0000313" key="8">
    <source>
        <dbReference type="Proteomes" id="UP000694404"/>
    </source>
</evidence>
<dbReference type="RefSeq" id="XP_032657549.1">
    <property type="nucleotide sequence ID" value="XM_032801658.2"/>
</dbReference>
<dbReference type="SUPFAM" id="SSF81296">
    <property type="entry name" value="E set domains"/>
    <property type="match status" value="2"/>
</dbReference>
<evidence type="ECO:0000256" key="1">
    <source>
        <dbReference type="ARBA" id="ARBA00005298"/>
    </source>
</evidence>
<reference evidence="7" key="2">
    <citation type="submission" date="2025-09" db="UniProtKB">
        <authorList>
            <consortium name="Ensembl"/>
        </authorList>
    </citation>
    <scope>IDENTIFICATION</scope>
</reference>
<dbReference type="InterPro" id="IPR000698">
    <property type="entry name" value="Arrestin"/>
</dbReference>
<dbReference type="GeneID" id="116837333"/>
<accession>A0A8C0J1E7</accession>
<evidence type="ECO:0000256" key="3">
    <source>
        <dbReference type="ARBA" id="ARBA00041305"/>
    </source>
</evidence>
<dbReference type="KEGG" id="cabi:116837333"/>
<dbReference type="InterPro" id="IPR011022">
    <property type="entry name" value="Arrestin_C-like"/>
</dbReference>
<feature type="domain" description="Arrestin C-terminal-like" evidence="6">
    <location>
        <begin position="212"/>
        <end position="373"/>
    </location>
</feature>
<dbReference type="InterPro" id="IPR014752">
    <property type="entry name" value="Arrestin-like_C"/>
</dbReference>
<dbReference type="PANTHER" id="PTHR11792">
    <property type="entry name" value="ARRESTIN"/>
    <property type="match status" value="1"/>
</dbReference>
<evidence type="ECO:0000256" key="4">
    <source>
        <dbReference type="ARBA" id="ARBA00042071"/>
    </source>
</evidence>
<evidence type="ECO:0000259" key="6">
    <source>
        <dbReference type="SMART" id="SM01017"/>
    </source>
</evidence>
<dbReference type="GO" id="GO:0002031">
    <property type="term" value="P:G protein-coupled receptor internalization"/>
    <property type="evidence" value="ECO:0007669"/>
    <property type="project" value="TreeGrafter"/>
</dbReference>
<dbReference type="Gene3D" id="2.60.40.840">
    <property type="match status" value="1"/>
</dbReference>
<dbReference type="InterPro" id="IPR014756">
    <property type="entry name" value="Ig_E-set"/>
</dbReference>
<dbReference type="Pfam" id="PF00339">
    <property type="entry name" value="Arrestin_N"/>
    <property type="match status" value="1"/>
</dbReference>
<dbReference type="PANTHER" id="PTHR11792:SF15">
    <property type="entry name" value="S-ARRESTIN"/>
    <property type="match status" value="1"/>
</dbReference>
<dbReference type="SMART" id="SM01017">
    <property type="entry name" value="Arrestin_C"/>
    <property type="match status" value="1"/>
</dbReference>
<dbReference type="InterPro" id="IPR014753">
    <property type="entry name" value="Arrestin_N"/>
</dbReference>
<organism evidence="7 8">
    <name type="scientific">Chelonoidis abingdonii</name>
    <name type="common">Abingdon island giant tortoise</name>
    <name type="synonym">Testudo abingdonii</name>
    <dbReference type="NCBI Taxonomy" id="106734"/>
    <lineage>
        <taxon>Eukaryota</taxon>
        <taxon>Metazoa</taxon>
        <taxon>Chordata</taxon>
        <taxon>Craniata</taxon>
        <taxon>Vertebrata</taxon>
        <taxon>Euteleostomi</taxon>
        <taxon>Archelosauria</taxon>
        <taxon>Testudinata</taxon>
        <taxon>Testudines</taxon>
        <taxon>Cryptodira</taxon>
        <taxon>Durocryptodira</taxon>
        <taxon>Testudinoidea</taxon>
        <taxon>Testudinidae</taxon>
        <taxon>Chelonoidis</taxon>
    </lineage>
</organism>
<evidence type="ECO:0000256" key="5">
    <source>
        <dbReference type="SAM" id="MobiDB-lite"/>
    </source>
</evidence>
<dbReference type="Proteomes" id="UP000694404">
    <property type="component" value="Unplaced"/>
</dbReference>
<dbReference type="PROSITE" id="PS00295">
    <property type="entry name" value="ARRESTINS"/>
    <property type="match status" value="1"/>
</dbReference>
<gene>
    <name evidence="7" type="primary">SAG</name>
</gene>
<dbReference type="AlphaFoldDB" id="A0A8C0J1E7"/>
<dbReference type="GO" id="GO:0001664">
    <property type="term" value="F:G protein-coupled receptor binding"/>
    <property type="evidence" value="ECO:0007669"/>
    <property type="project" value="TreeGrafter"/>
</dbReference>
<sequence length="447" mass="50978">MSCAESHKVATPSSVSLKNTSPPQSHVVYKKMCRDKAVTIYLGKRDFIDHIDGVEPVDGVLLVDPEIVKGKKVYVTLTCAFRYGQEDIDVMGLTFRKDLFFSRIQLYPPVEKWESLSQLQECLMKKLGNNAYPFVLTFPDYLPCSVSLQPAPHDVGKCCGVDFEVKAFCTENMEERIPKRNFVRLLIRKVQYAPEEPGPQPQAETTWQFFMSSKPLHLRARLSKEVFYHGEPIPVTVTVTNNTEKTVKKIRVLVEQVANVVLYSSDYYTKVVAMEEVQEKVQPNSIITKTLILLPLLANNREKRGIALDGKLKDEDTNLASSTIIKDGIDKTVLGILVAYKVKVKLIISGMLGDLTSSEVSTELPFRLMHPKPEELNIRVPRMKTWYLKSFLVNSCKIWMKMRIRLFLQMMSDLENRLLEELWALMVLTNTLGCSFLFVLNCQVLLL</sequence>
<evidence type="ECO:0000313" key="7">
    <source>
        <dbReference type="Ensembl" id="ENSCABP00000025215.1"/>
    </source>
</evidence>
<dbReference type="RefSeq" id="XP_032657547.1">
    <property type="nucleotide sequence ID" value="XM_032801656.2"/>
</dbReference>
<dbReference type="CTD" id="6295"/>
<dbReference type="GO" id="GO:0001750">
    <property type="term" value="C:photoreceptor outer segment"/>
    <property type="evidence" value="ECO:0007669"/>
    <property type="project" value="Ensembl"/>
</dbReference>
<dbReference type="GO" id="GO:0007165">
    <property type="term" value="P:signal transduction"/>
    <property type="evidence" value="ECO:0007669"/>
    <property type="project" value="InterPro"/>
</dbReference>
<dbReference type="Ensembl" id="ENSCABT00000027637.1">
    <property type="protein sequence ID" value="ENSCABP00000025215.1"/>
    <property type="gene ID" value="ENSCABG00000018564.1"/>
</dbReference>
<dbReference type="GeneTree" id="ENSGT00950000182887"/>
<dbReference type="FunFam" id="2.60.40.840:FF:000002">
    <property type="entry name" value="Arrestin 3"/>
    <property type="match status" value="1"/>
</dbReference>
<reference evidence="7" key="1">
    <citation type="submission" date="2025-08" db="UniProtKB">
        <authorList>
            <consortium name="Ensembl"/>
        </authorList>
    </citation>
    <scope>IDENTIFICATION</scope>
</reference>
<dbReference type="GO" id="GO:0051219">
    <property type="term" value="F:phosphoprotein binding"/>
    <property type="evidence" value="ECO:0007669"/>
    <property type="project" value="Ensembl"/>
</dbReference>
<dbReference type="InterPro" id="IPR011021">
    <property type="entry name" value="Arrestin-like_N"/>
</dbReference>
<evidence type="ECO:0000256" key="2">
    <source>
        <dbReference type="ARBA" id="ARBA00040206"/>
    </source>
</evidence>
<feature type="region of interest" description="Disordered" evidence="5">
    <location>
        <begin position="1"/>
        <end position="23"/>
    </location>
</feature>
<proteinExistence type="inferred from homology"/>
<protein>
    <recommendedName>
        <fullName evidence="2">S-arrestin</fullName>
    </recommendedName>
    <alternativeName>
        <fullName evidence="4">Retinal S-antigen</fullName>
    </alternativeName>
    <alternativeName>
        <fullName evidence="3">Rod photoreceptor arrestin</fullName>
    </alternativeName>
</protein>
<dbReference type="GO" id="GO:0001917">
    <property type="term" value="C:photoreceptor inner segment"/>
    <property type="evidence" value="ECO:0007669"/>
    <property type="project" value="Ensembl"/>
</dbReference>